<name>A0A6A7NBF3_9BURK</name>
<dbReference type="SUPFAM" id="SSF158472">
    <property type="entry name" value="HAMP domain-like"/>
    <property type="match status" value="1"/>
</dbReference>
<keyword evidence="4" id="KW-0808">Transferase</keyword>
<feature type="domain" description="HAMP" evidence="8">
    <location>
        <begin position="233"/>
        <end position="286"/>
    </location>
</feature>
<comment type="caution">
    <text evidence="9">The sequence shown here is derived from an EMBL/GenBank/DDBJ whole genome shotgun (WGS) entry which is preliminary data.</text>
</comment>
<keyword evidence="5" id="KW-0418">Kinase</keyword>
<dbReference type="SMART" id="SM00304">
    <property type="entry name" value="HAMP"/>
    <property type="match status" value="1"/>
</dbReference>
<dbReference type="RefSeq" id="WP_152841595.1">
    <property type="nucleotide sequence ID" value="NZ_WHUG01000021.1"/>
</dbReference>
<dbReference type="InterPro" id="IPR050428">
    <property type="entry name" value="TCS_sensor_his_kinase"/>
</dbReference>
<dbReference type="Pfam" id="PF00672">
    <property type="entry name" value="HAMP"/>
    <property type="match status" value="1"/>
</dbReference>
<keyword evidence="7" id="KW-0472">Membrane</keyword>
<keyword evidence="7" id="KW-1133">Transmembrane helix</keyword>
<evidence type="ECO:0000256" key="6">
    <source>
        <dbReference type="ARBA" id="ARBA00023012"/>
    </source>
</evidence>
<dbReference type="Proteomes" id="UP000440498">
    <property type="component" value="Unassembled WGS sequence"/>
</dbReference>
<dbReference type="PANTHER" id="PTHR45436:SF5">
    <property type="entry name" value="SENSOR HISTIDINE KINASE TRCS"/>
    <property type="match status" value="1"/>
</dbReference>
<keyword evidence="6" id="KW-0902">Two-component regulatory system</keyword>
<evidence type="ECO:0000259" key="8">
    <source>
        <dbReference type="PROSITE" id="PS50885"/>
    </source>
</evidence>
<evidence type="ECO:0000313" key="9">
    <source>
        <dbReference type="EMBL" id="MQA42500.1"/>
    </source>
</evidence>
<dbReference type="CDD" id="cd06225">
    <property type="entry name" value="HAMP"/>
    <property type="match status" value="1"/>
</dbReference>
<comment type="catalytic activity">
    <reaction evidence="1">
        <text>ATP + protein L-histidine = ADP + protein N-phospho-L-histidine.</text>
        <dbReference type="EC" id="2.7.13.3"/>
    </reaction>
</comment>
<feature type="transmembrane region" description="Helical" evidence="7">
    <location>
        <begin position="208"/>
        <end position="235"/>
    </location>
</feature>
<sequence length="289" mass="31717">MKLLYKFNLLLLLIFGLGWFATAAMTRDVLRDNARREVVTHASLMMDAAMAAREYTTNEVKPLLAEGMLTAFLPQSVPSYAATQSFNKLHQTHPDFSYKEAALNPTNPRDRVADWEADVVRQFRDHTELKEVIGDRQTPSGPSLYLARPIRISDGRCLACHSTPAAAPATMKALYGVNNGFGWKLGETIGSQIVSVPLAVPQREAERAYTLIMGGMALTFGALLLALNAMFYLLVLRPVRRISHIADAVSAGQMDAAPFPAGGRDEIAVLGQAFNRLRRSLEKAMALLA</sequence>
<evidence type="ECO:0000256" key="1">
    <source>
        <dbReference type="ARBA" id="ARBA00000085"/>
    </source>
</evidence>
<dbReference type="PROSITE" id="PS50885">
    <property type="entry name" value="HAMP"/>
    <property type="match status" value="1"/>
</dbReference>
<reference evidence="9 10" key="1">
    <citation type="submission" date="2019-10" db="EMBL/GenBank/DDBJ databases">
        <title>Two novel species isolated from a subtropical stream in China.</title>
        <authorList>
            <person name="Lu H."/>
        </authorList>
    </citation>
    <scope>NUCLEOTIDE SEQUENCE [LARGE SCALE GENOMIC DNA]</scope>
    <source>
        <strain evidence="9 10">FT29W</strain>
    </source>
</reference>
<proteinExistence type="predicted"/>
<evidence type="ECO:0000256" key="5">
    <source>
        <dbReference type="ARBA" id="ARBA00022777"/>
    </source>
</evidence>
<evidence type="ECO:0000256" key="4">
    <source>
        <dbReference type="ARBA" id="ARBA00022679"/>
    </source>
</evidence>
<keyword evidence="3" id="KW-0597">Phosphoprotein</keyword>
<organism evidence="9 10">
    <name type="scientific">Rugamonas aquatica</name>
    <dbReference type="NCBI Taxonomy" id="2743357"/>
    <lineage>
        <taxon>Bacteria</taxon>
        <taxon>Pseudomonadati</taxon>
        <taxon>Pseudomonadota</taxon>
        <taxon>Betaproteobacteria</taxon>
        <taxon>Burkholderiales</taxon>
        <taxon>Oxalobacteraceae</taxon>
        <taxon>Telluria group</taxon>
        <taxon>Rugamonas</taxon>
    </lineage>
</organism>
<dbReference type="PANTHER" id="PTHR45436">
    <property type="entry name" value="SENSOR HISTIDINE KINASE YKOH"/>
    <property type="match status" value="1"/>
</dbReference>
<dbReference type="Pfam" id="PF11845">
    <property type="entry name" value="Tll0287-like"/>
    <property type="match status" value="1"/>
</dbReference>
<dbReference type="Gene3D" id="6.10.340.10">
    <property type="match status" value="1"/>
</dbReference>
<keyword evidence="10" id="KW-1185">Reference proteome</keyword>
<dbReference type="GO" id="GO:0000160">
    <property type="term" value="P:phosphorelay signal transduction system"/>
    <property type="evidence" value="ECO:0007669"/>
    <property type="project" value="UniProtKB-KW"/>
</dbReference>
<dbReference type="EMBL" id="WHUG01000021">
    <property type="protein sequence ID" value="MQA42500.1"/>
    <property type="molecule type" value="Genomic_DNA"/>
</dbReference>
<dbReference type="InterPro" id="IPR003660">
    <property type="entry name" value="HAMP_dom"/>
</dbReference>
<dbReference type="GO" id="GO:0005886">
    <property type="term" value="C:plasma membrane"/>
    <property type="evidence" value="ECO:0007669"/>
    <property type="project" value="TreeGrafter"/>
</dbReference>
<gene>
    <name evidence="9" type="ORF">GEV02_30645</name>
</gene>
<dbReference type="GO" id="GO:0004673">
    <property type="term" value="F:protein histidine kinase activity"/>
    <property type="evidence" value="ECO:0007669"/>
    <property type="project" value="UniProtKB-EC"/>
</dbReference>
<evidence type="ECO:0000256" key="3">
    <source>
        <dbReference type="ARBA" id="ARBA00022553"/>
    </source>
</evidence>
<dbReference type="EC" id="2.7.13.3" evidence="2"/>
<evidence type="ECO:0000256" key="7">
    <source>
        <dbReference type="SAM" id="Phobius"/>
    </source>
</evidence>
<dbReference type="InterPro" id="IPR021796">
    <property type="entry name" value="Tll0287-like_dom"/>
</dbReference>
<accession>A0A6A7NBF3</accession>
<evidence type="ECO:0000313" key="10">
    <source>
        <dbReference type="Proteomes" id="UP000440498"/>
    </source>
</evidence>
<evidence type="ECO:0000256" key="2">
    <source>
        <dbReference type="ARBA" id="ARBA00012438"/>
    </source>
</evidence>
<dbReference type="AlphaFoldDB" id="A0A6A7NBF3"/>
<keyword evidence="7" id="KW-0812">Transmembrane</keyword>
<protein>
    <recommendedName>
        <fullName evidence="2">histidine kinase</fullName>
        <ecNumber evidence="2">2.7.13.3</ecNumber>
    </recommendedName>
</protein>